<dbReference type="GO" id="GO:0008955">
    <property type="term" value="F:peptidoglycan glycosyltransferase activity"/>
    <property type="evidence" value="ECO:0007669"/>
    <property type="project" value="UniProtKB-EC"/>
</dbReference>
<dbReference type="Pfam" id="PF00905">
    <property type="entry name" value="Transpeptidase"/>
    <property type="match status" value="1"/>
</dbReference>
<dbReference type="EMBL" id="JADHOK010000052">
    <property type="protein sequence ID" value="MBL6761950.1"/>
    <property type="molecule type" value="Genomic_DNA"/>
</dbReference>
<evidence type="ECO:0000256" key="1">
    <source>
        <dbReference type="ARBA" id="ARBA00004752"/>
    </source>
</evidence>
<evidence type="ECO:0000313" key="19">
    <source>
        <dbReference type="EMBL" id="MBL6761950.1"/>
    </source>
</evidence>
<evidence type="ECO:0000256" key="8">
    <source>
        <dbReference type="ARBA" id="ARBA00022801"/>
    </source>
</evidence>
<dbReference type="Gene3D" id="1.10.3810.10">
    <property type="entry name" value="Biosynthetic peptidoglycan transglycosylase-like"/>
    <property type="match status" value="1"/>
</dbReference>
<keyword evidence="9" id="KW-0133">Cell shape</keyword>
<dbReference type="Pfam" id="PF00912">
    <property type="entry name" value="Transgly"/>
    <property type="match status" value="1"/>
</dbReference>
<dbReference type="InterPro" id="IPR036950">
    <property type="entry name" value="PBP_transglycosylase"/>
</dbReference>
<evidence type="ECO:0000256" key="9">
    <source>
        <dbReference type="ARBA" id="ARBA00022960"/>
    </source>
</evidence>
<dbReference type="AlphaFoldDB" id="A0A937HHX6"/>
<comment type="pathway">
    <text evidence="1">Cell wall biogenesis; peptidoglycan biosynthesis.</text>
</comment>
<reference evidence="19" key="1">
    <citation type="submission" date="2020-10" db="EMBL/GenBank/DDBJ databases">
        <title>Microbiome of the Black Sea water column analyzed by genome centric metagenomics.</title>
        <authorList>
            <person name="Cabello-Yeves P.J."/>
            <person name="Callieri C."/>
            <person name="Picazo A."/>
            <person name="Mehrshad M."/>
            <person name="Haro-Moreno J.M."/>
            <person name="Roda-Garcia J."/>
            <person name="Dzembekova N."/>
            <person name="Slabakova V."/>
            <person name="Slabakova N."/>
            <person name="Moncheva S."/>
            <person name="Rodriguez-Valera F."/>
        </authorList>
    </citation>
    <scope>NUCLEOTIDE SEQUENCE</scope>
    <source>
        <strain evidence="19">BS307-5m-G5</strain>
    </source>
</reference>
<dbReference type="GO" id="GO:0009002">
    <property type="term" value="F:serine-type D-Ala-D-Ala carboxypeptidase activity"/>
    <property type="evidence" value="ECO:0007669"/>
    <property type="project" value="UniProtKB-EC"/>
</dbReference>
<gene>
    <name evidence="19" type="ORF">ISQ19_04555</name>
</gene>
<protein>
    <submittedName>
        <fullName evidence="19">PBP1A family penicillin-binding protein</fullName>
    </submittedName>
</protein>
<evidence type="ECO:0000256" key="6">
    <source>
        <dbReference type="ARBA" id="ARBA00022676"/>
    </source>
</evidence>
<keyword evidence="10" id="KW-0573">Peptidoglycan synthesis</keyword>
<keyword evidence="8" id="KW-0378">Hydrolase</keyword>
<proteinExistence type="inferred from homology"/>
<accession>A0A937HHX6</accession>
<dbReference type="GO" id="GO:0071555">
    <property type="term" value="P:cell wall organization"/>
    <property type="evidence" value="ECO:0007669"/>
    <property type="project" value="UniProtKB-KW"/>
</dbReference>
<feature type="domain" description="Penicillin-binding protein transpeptidase" evidence="17">
    <location>
        <begin position="341"/>
        <end position="604"/>
    </location>
</feature>
<keyword evidence="12" id="KW-0961">Cell wall biogenesis/degradation</keyword>
<dbReference type="PANTHER" id="PTHR32282:SF33">
    <property type="entry name" value="PEPTIDOGLYCAN GLYCOSYLTRANSFERASE"/>
    <property type="match status" value="1"/>
</dbReference>
<feature type="region of interest" description="Disordered" evidence="15">
    <location>
        <begin position="1"/>
        <end position="24"/>
    </location>
</feature>
<organism evidence="19 20">
    <name type="scientific">PS1 clade bacterium</name>
    <dbReference type="NCBI Taxonomy" id="2175152"/>
    <lineage>
        <taxon>Bacteria</taxon>
        <taxon>Pseudomonadati</taxon>
        <taxon>Pseudomonadota</taxon>
        <taxon>Alphaproteobacteria</taxon>
        <taxon>PS1 clade</taxon>
    </lineage>
</organism>
<keyword evidence="16" id="KW-1133">Transmembrane helix</keyword>
<evidence type="ECO:0000259" key="17">
    <source>
        <dbReference type="Pfam" id="PF00905"/>
    </source>
</evidence>
<evidence type="ECO:0000256" key="16">
    <source>
        <dbReference type="SAM" id="Phobius"/>
    </source>
</evidence>
<dbReference type="GO" id="GO:0008658">
    <property type="term" value="F:penicillin binding"/>
    <property type="evidence" value="ECO:0007669"/>
    <property type="project" value="InterPro"/>
</dbReference>
<dbReference type="Proteomes" id="UP000785783">
    <property type="component" value="Unassembled WGS sequence"/>
</dbReference>
<dbReference type="NCBIfam" id="TIGR02074">
    <property type="entry name" value="PBP_1a_fam"/>
    <property type="match status" value="1"/>
</dbReference>
<comment type="caution">
    <text evidence="19">The sequence shown here is derived from an EMBL/GenBank/DDBJ whole genome shotgun (WGS) entry which is preliminary data.</text>
</comment>
<evidence type="ECO:0000256" key="15">
    <source>
        <dbReference type="SAM" id="MobiDB-lite"/>
    </source>
</evidence>
<evidence type="ECO:0000256" key="7">
    <source>
        <dbReference type="ARBA" id="ARBA00022679"/>
    </source>
</evidence>
<evidence type="ECO:0000256" key="4">
    <source>
        <dbReference type="ARBA" id="ARBA00022645"/>
    </source>
</evidence>
<dbReference type="InterPro" id="IPR001460">
    <property type="entry name" value="PCN-bd_Tpept"/>
</dbReference>
<name>A0A937HHX6_9PROT</name>
<dbReference type="PANTHER" id="PTHR32282">
    <property type="entry name" value="BINDING PROTEIN TRANSPEPTIDASE, PUTATIVE-RELATED"/>
    <property type="match status" value="1"/>
</dbReference>
<sequence>MAQTLMRDPAPKKPPKKPAQKPVRKPLSGLRRLAYWGLVLALWGGMGLGVLVFYYALDLPDTDDLWKLGSQSELSIYARDEGLVARRGRRGGQTMRYEDFPPHLVEAVIAIEDRRFFSHFGLDPRGLVRAFMVNLRAGGLVQGGSTLTQQLAKNVFLTPERSFKRKVQELLLAFWLEAHFSKQDIMALYLNRVYFGSGAYGVQAAAETYFNRPVQNLTKAEAAMLAGLLKAPSRYAPTRDPVAAAKRARTVISAMQAAGYLSAEEAVALGAQEIVITNRSTDGAHYAVDWTLDQLPDFVGRPRADLDIMTTLDRPMQLAADRAITRVLQAQGTARKAGQAAMVVMTPDGAIRAMVGGRAYGRSQFNRAVQARRQPGSAFKPVVYLAAMEDGLKAGDAFDDAPLSIDGWSPKNYDGTYAGQVTAGEALARSVNTVAVQVSEQTGRDKVIDMARRLGLSGRLRAHPSLALGAFEVNLLQLTAAYAHFANGGNRVVPHIIHAVISASGQVLYDRLAPTPLPVVAPQHVGALNEMLRAVMTTGTGRAARVDGVELAGKTGTSQNWRDAWFIGYSGALVVGVWVGNDDGAPMNRVTGGGLPAQIFAEFMREHKQLAASVALPGTDLPRQGGGLGGLLRRLFGN</sequence>
<dbReference type="Gene3D" id="3.40.710.10">
    <property type="entry name" value="DD-peptidase/beta-lactamase superfamily"/>
    <property type="match status" value="1"/>
</dbReference>
<evidence type="ECO:0000256" key="11">
    <source>
        <dbReference type="ARBA" id="ARBA00023268"/>
    </source>
</evidence>
<evidence type="ECO:0000256" key="3">
    <source>
        <dbReference type="ARBA" id="ARBA00007739"/>
    </source>
</evidence>
<feature type="domain" description="Glycosyl transferase family 51" evidence="18">
    <location>
        <begin position="89"/>
        <end position="256"/>
    </location>
</feature>
<evidence type="ECO:0000256" key="2">
    <source>
        <dbReference type="ARBA" id="ARBA00007090"/>
    </source>
</evidence>
<keyword evidence="6" id="KW-0328">Glycosyltransferase</keyword>
<dbReference type="InterPro" id="IPR050396">
    <property type="entry name" value="Glycosyltr_51/Transpeptidase"/>
</dbReference>
<keyword evidence="4" id="KW-0121">Carboxypeptidase</keyword>
<dbReference type="InterPro" id="IPR001264">
    <property type="entry name" value="Glyco_trans_51"/>
</dbReference>
<dbReference type="GO" id="GO:0030288">
    <property type="term" value="C:outer membrane-bounded periplasmic space"/>
    <property type="evidence" value="ECO:0007669"/>
    <property type="project" value="TreeGrafter"/>
</dbReference>
<keyword evidence="16" id="KW-0812">Transmembrane</keyword>
<comment type="similarity">
    <text evidence="3">In the N-terminal section; belongs to the glycosyltransferase 51 family.</text>
</comment>
<evidence type="ECO:0000256" key="5">
    <source>
        <dbReference type="ARBA" id="ARBA00022670"/>
    </source>
</evidence>
<dbReference type="GO" id="GO:0006508">
    <property type="term" value="P:proteolysis"/>
    <property type="evidence" value="ECO:0007669"/>
    <property type="project" value="UniProtKB-KW"/>
</dbReference>
<keyword evidence="7" id="KW-0808">Transferase</keyword>
<feature type="compositionally biased region" description="Basic residues" evidence="15">
    <location>
        <begin position="13"/>
        <end position="24"/>
    </location>
</feature>
<evidence type="ECO:0000313" key="20">
    <source>
        <dbReference type="Proteomes" id="UP000785783"/>
    </source>
</evidence>
<dbReference type="FunFam" id="1.10.3810.10:FF:000001">
    <property type="entry name" value="Penicillin-binding protein 1A"/>
    <property type="match status" value="1"/>
</dbReference>
<evidence type="ECO:0000259" key="18">
    <source>
        <dbReference type="Pfam" id="PF00912"/>
    </source>
</evidence>
<dbReference type="InterPro" id="IPR012338">
    <property type="entry name" value="Beta-lactam/transpept-like"/>
</dbReference>
<evidence type="ECO:0000256" key="13">
    <source>
        <dbReference type="ARBA" id="ARBA00034000"/>
    </source>
</evidence>
<dbReference type="SUPFAM" id="SSF56601">
    <property type="entry name" value="beta-lactamase/transpeptidase-like"/>
    <property type="match status" value="1"/>
</dbReference>
<keyword evidence="5" id="KW-0645">Protease</keyword>
<evidence type="ECO:0000256" key="10">
    <source>
        <dbReference type="ARBA" id="ARBA00022984"/>
    </source>
</evidence>
<keyword evidence="16" id="KW-0472">Membrane</keyword>
<dbReference type="GO" id="GO:0008360">
    <property type="term" value="P:regulation of cell shape"/>
    <property type="evidence" value="ECO:0007669"/>
    <property type="project" value="UniProtKB-KW"/>
</dbReference>
<keyword evidence="11" id="KW-0511">Multifunctional enzyme</keyword>
<dbReference type="InterPro" id="IPR023346">
    <property type="entry name" value="Lysozyme-like_dom_sf"/>
</dbReference>
<evidence type="ECO:0000256" key="12">
    <source>
        <dbReference type="ARBA" id="ARBA00023316"/>
    </source>
</evidence>
<dbReference type="GO" id="GO:0009252">
    <property type="term" value="P:peptidoglycan biosynthetic process"/>
    <property type="evidence" value="ECO:0007669"/>
    <property type="project" value="UniProtKB-KW"/>
</dbReference>
<comment type="catalytic activity">
    <reaction evidence="14">
        <text>[GlcNAc-(1-&gt;4)-Mur2Ac(oyl-L-Ala-gamma-D-Glu-L-Lys-D-Ala-D-Ala)](n)-di-trans,octa-cis-undecaprenyl diphosphate + beta-D-GlcNAc-(1-&gt;4)-Mur2Ac(oyl-L-Ala-gamma-D-Glu-L-Lys-D-Ala-D-Ala)-di-trans,octa-cis-undecaprenyl diphosphate = [GlcNAc-(1-&gt;4)-Mur2Ac(oyl-L-Ala-gamma-D-Glu-L-Lys-D-Ala-D-Ala)](n+1)-di-trans,octa-cis-undecaprenyl diphosphate + di-trans,octa-cis-undecaprenyl diphosphate + H(+)</text>
        <dbReference type="Rhea" id="RHEA:23708"/>
        <dbReference type="Rhea" id="RHEA-COMP:9602"/>
        <dbReference type="Rhea" id="RHEA-COMP:9603"/>
        <dbReference type="ChEBI" id="CHEBI:15378"/>
        <dbReference type="ChEBI" id="CHEBI:58405"/>
        <dbReference type="ChEBI" id="CHEBI:60033"/>
        <dbReference type="ChEBI" id="CHEBI:78435"/>
        <dbReference type="EC" id="2.4.99.28"/>
    </reaction>
</comment>
<dbReference type="SUPFAM" id="SSF53955">
    <property type="entry name" value="Lysozyme-like"/>
    <property type="match status" value="1"/>
</dbReference>
<comment type="catalytic activity">
    <reaction evidence="13">
        <text>Preferential cleavage: (Ac)2-L-Lys-D-Ala-|-D-Ala. Also transpeptidation of peptidyl-alanyl moieties that are N-acyl substituents of D-alanine.</text>
        <dbReference type="EC" id="3.4.16.4"/>
    </reaction>
</comment>
<comment type="similarity">
    <text evidence="2">In the C-terminal section; belongs to the transpeptidase family.</text>
</comment>
<feature type="transmembrane region" description="Helical" evidence="16">
    <location>
        <begin position="33"/>
        <end position="57"/>
    </location>
</feature>
<evidence type="ECO:0000256" key="14">
    <source>
        <dbReference type="ARBA" id="ARBA00049902"/>
    </source>
</evidence>